<evidence type="ECO:0000313" key="2">
    <source>
        <dbReference type="Proteomes" id="UP000410492"/>
    </source>
</evidence>
<keyword evidence="2" id="KW-1185">Reference proteome</keyword>
<reference evidence="1 2" key="1">
    <citation type="submission" date="2019-01" db="EMBL/GenBank/DDBJ databases">
        <authorList>
            <person name="Sayadi A."/>
        </authorList>
    </citation>
    <scope>NUCLEOTIDE SEQUENCE [LARGE SCALE GENOMIC DNA]</scope>
</reference>
<dbReference type="AlphaFoldDB" id="A0A653CVG7"/>
<protein>
    <submittedName>
        <fullName evidence="1">Uncharacterized protein</fullName>
    </submittedName>
</protein>
<accession>A0A653CVG7</accession>
<sequence>AKGVSDLYKVADFILFILFLSQT</sequence>
<proteinExistence type="predicted"/>
<evidence type="ECO:0000313" key="1">
    <source>
        <dbReference type="EMBL" id="VEN51083.1"/>
    </source>
</evidence>
<gene>
    <name evidence="1" type="ORF">CALMAC_LOCUS11647</name>
</gene>
<dbReference type="EMBL" id="CAACVG010008790">
    <property type="protein sequence ID" value="VEN51083.1"/>
    <property type="molecule type" value="Genomic_DNA"/>
</dbReference>
<feature type="non-terminal residue" evidence="1">
    <location>
        <position position="1"/>
    </location>
</feature>
<dbReference type="Proteomes" id="UP000410492">
    <property type="component" value="Unassembled WGS sequence"/>
</dbReference>
<name>A0A653CVG7_CALMS</name>
<organism evidence="1 2">
    <name type="scientific">Callosobruchus maculatus</name>
    <name type="common">Southern cowpea weevil</name>
    <name type="synonym">Pulse bruchid</name>
    <dbReference type="NCBI Taxonomy" id="64391"/>
    <lineage>
        <taxon>Eukaryota</taxon>
        <taxon>Metazoa</taxon>
        <taxon>Ecdysozoa</taxon>
        <taxon>Arthropoda</taxon>
        <taxon>Hexapoda</taxon>
        <taxon>Insecta</taxon>
        <taxon>Pterygota</taxon>
        <taxon>Neoptera</taxon>
        <taxon>Endopterygota</taxon>
        <taxon>Coleoptera</taxon>
        <taxon>Polyphaga</taxon>
        <taxon>Cucujiformia</taxon>
        <taxon>Chrysomeloidea</taxon>
        <taxon>Chrysomelidae</taxon>
        <taxon>Bruchinae</taxon>
        <taxon>Bruchini</taxon>
        <taxon>Callosobruchus</taxon>
    </lineage>
</organism>